<feature type="region of interest" description="Disordered" evidence="1">
    <location>
        <begin position="106"/>
        <end position="130"/>
    </location>
</feature>
<evidence type="ECO:0000313" key="2">
    <source>
        <dbReference type="EMBL" id="MEQ2297210.1"/>
    </source>
</evidence>
<protein>
    <submittedName>
        <fullName evidence="2">Uncharacterized protein</fullName>
    </submittedName>
</protein>
<dbReference type="EMBL" id="JAHRIP010041842">
    <property type="protein sequence ID" value="MEQ2297210.1"/>
    <property type="molecule type" value="Genomic_DNA"/>
</dbReference>
<evidence type="ECO:0000256" key="1">
    <source>
        <dbReference type="SAM" id="MobiDB-lite"/>
    </source>
</evidence>
<sequence length="160" mass="17489">RLDAVRLDGVRLNKSTATTTFLCRHYYFSLVIQPQRLLVDRCEPTFKTSGTGSVGKLCHRRSNHSIINNARGKSHPLLGKEKSSLNQNPFSSSVLHSSWRSSTLPWSSSTTPSCPQSTSASQSGEPHEMPNTALIRSGEKMFLLVGPDIAIKSYSSGGIL</sequence>
<proteinExistence type="predicted"/>
<dbReference type="Proteomes" id="UP001469553">
    <property type="component" value="Unassembled WGS sequence"/>
</dbReference>
<organism evidence="2 3">
    <name type="scientific">Ameca splendens</name>
    <dbReference type="NCBI Taxonomy" id="208324"/>
    <lineage>
        <taxon>Eukaryota</taxon>
        <taxon>Metazoa</taxon>
        <taxon>Chordata</taxon>
        <taxon>Craniata</taxon>
        <taxon>Vertebrata</taxon>
        <taxon>Euteleostomi</taxon>
        <taxon>Actinopterygii</taxon>
        <taxon>Neopterygii</taxon>
        <taxon>Teleostei</taxon>
        <taxon>Neoteleostei</taxon>
        <taxon>Acanthomorphata</taxon>
        <taxon>Ovalentaria</taxon>
        <taxon>Atherinomorphae</taxon>
        <taxon>Cyprinodontiformes</taxon>
        <taxon>Goodeidae</taxon>
        <taxon>Ameca</taxon>
    </lineage>
</organism>
<gene>
    <name evidence="2" type="ORF">AMECASPLE_032476</name>
</gene>
<feature type="compositionally biased region" description="Low complexity" evidence="1">
    <location>
        <begin position="106"/>
        <end position="123"/>
    </location>
</feature>
<keyword evidence="3" id="KW-1185">Reference proteome</keyword>
<reference evidence="2 3" key="1">
    <citation type="submission" date="2021-06" db="EMBL/GenBank/DDBJ databases">
        <authorList>
            <person name="Palmer J.M."/>
        </authorList>
    </citation>
    <scope>NUCLEOTIDE SEQUENCE [LARGE SCALE GENOMIC DNA]</scope>
    <source>
        <strain evidence="2 3">AS_MEX2019</strain>
        <tissue evidence="2">Muscle</tissue>
    </source>
</reference>
<feature type="non-terminal residue" evidence="2">
    <location>
        <position position="1"/>
    </location>
</feature>
<comment type="caution">
    <text evidence="2">The sequence shown here is derived from an EMBL/GenBank/DDBJ whole genome shotgun (WGS) entry which is preliminary data.</text>
</comment>
<evidence type="ECO:0000313" key="3">
    <source>
        <dbReference type="Proteomes" id="UP001469553"/>
    </source>
</evidence>
<feature type="region of interest" description="Disordered" evidence="1">
    <location>
        <begin position="69"/>
        <end position="89"/>
    </location>
</feature>
<name>A0ABV0YUA9_9TELE</name>
<accession>A0ABV0YUA9</accession>